<reference evidence="7" key="1">
    <citation type="submission" date="2021-03" db="EMBL/GenBank/DDBJ databases">
        <authorList>
            <person name="Jaffe A."/>
        </authorList>
    </citation>
    <scope>NUCLEOTIDE SEQUENCE</scope>
    <source>
        <strain evidence="7">RIFCSPLOWO2_01_FULL_AR10_48_17</strain>
    </source>
</reference>
<dbReference type="Proteomes" id="UP000675968">
    <property type="component" value="Unassembled WGS sequence"/>
</dbReference>
<dbReference type="Pfam" id="PF01940">
    <property type="entry name" value="DUF92"/>
    <property type="match status" value="1"/>
</dbReference>
<comment type="caution">
    <text evidence="7">The sequence shown here is derived from an EMBL/GenBank/DDBJ whole genome shotgun (WGS) entry which is preliminary data.</text>
</comment>
<accession>A0A8T4L689</accession>
<feature type="transmembrane region" description="Helical" evidence="6">
    <location>
        <begin position="174"/>
        <end position="194"/>
    </location>
</feature>
<dbReference type="PANTHER" id="PTHR13353:SF5">
    <property type="entry name" value="TRANSMEMBRANE PROTEIN 19"/>
    <property type="match status" value="1"/>
</dbReference>
<reference evidence="7" key="2">
    <citation type="submission" date="2021-05" db="EMBL/GenBank/DDBJ databases">
        <title>Protein family content uncovers lineage relationships and bacterial pathway maintenance mechanisms in DPANN archaea.</title>
        <authorList>
            <person name="Castelle C.J."/>
            <person name="Meheust R."/>
            <person name="Jaffe A.L."/>
            <person name="Seitz K."/>
            <person name="Gong X."/>
            <person name="Baker B.J."/>
            <person name="Banfield J.F."/>
        </authorList>
    </citation>
    <scope>NUCLEOTIDE SEQUENCE</scope>
    <source>
        <strain evidence="7">RIFCSPLOWO2_01_FULL_AR10_48_17</strain>
    </source>
</reference>
<evidence type="ECO:0000256" key="4">
    <source>
        <dbReference type="ARBA" id="ARBA00022989"/>
    </source>
</evidence>
<keyword evidence="5 6" id="KW-0472">Membrane</keyword>
<name>A0A8T4L689_9ARCH</name>
<sequence>MINEWETLFVLLLLAIVLFWSYKKKFLDNEGMLVAVIVGLSVFLLGGMQGFLTLVVFFGVGELATMLYAGHKNKTKHSRRGTSNILGNALAGIVALVLNSPIGFFAAISASLADTLSSEVGVLSKEKPFLITTLKRVEYGTDGGVSYLGFSAAIIGAAVIGGLYFFFTHHVLAAILVFFCGLFGTAVDSLMGATLQKWGYIDNNEVNFFSSGFAALLAYIVIALM</sequence>
<evidence type="ECO:0000313" key="7">
    <source>
        <dbReference type="EMBL" id="MBS3062147.1"/>
    </source>
</evidence>
<dbReference type="InterPro" id="IPR002794">
    <property type="entry name" value="DUF92_TMEM19"/>
</dbReference>
<protein>
    <submittedName>
        <fullName evidence="7">DUF92 domain-containing protein</fullName>
    </submittedName>
</protein>
<comment type="subcellular location">
    <subcellularLocation>
        <location evidence="1">Membrane</location>
        <topology evidence="1">Multi-pass membrane protein</topology>
    </subcellularLocation>
</comment>
<feature type="transmembrane region" description="Helical" evidence="6">
    <location>
        <begin position="33"/>
        <end position="64"/>
    </location>
</feature>
<dbReference type="PANTHER" id="PTHR13353">
    <property type="entry name" value="TRANSMEMBRANE PROTEIN 19"/>
    <property type="match status" value="1"/>
</dbReference>
<evidence type="ECO:0000256" key="5">
    <source>
        <dbReference type="ARBA" id="ARBA00023136"/>
    </source>
</evidence>
<dbReference type="GO" id="GO:0016020">
    <property type="term" value="C:membrane"/>
    <property type="evidence" value="ECO:0007669"/>
    <property type="project" value="UniProtKB-SubCell"/>
</dbReference>
<organism evidence="7 8">
    <name type="scientific">Candidatus Iainarchaeum sp</name>
    <dbReference type="NCBI Taxonomy" id="3101447"/>
    <lineage>
        <taxon>Archaea</taxon>
        <taxon>Candidatus Iainarchaeota</taxon>
        <taxon>Candidatus Iainarchaeia</taxon>
        <taxon>Candidatus Iainarchaeales</taxon>
        <taxon>Candidatus Iainarchaeaceae</taxon>
        <taxon>Candidatus Iainarchaeum</taxon>
    </lineage>
</organism>
<proteinExistence type="inferred from homology"/>
<keyword evidence="3 6" id="KW-0812">Transmembrane</keyword>
<keyword evidence="4 6" id="KW-1133">Transmembrane helix</keyword>
<evidence type="ECO:0000313" key="8">
    <source>
        <dbReference type="Proteomes" id="UP000675968"/>
    </source>
</evidence>
<evidence type="ECO:0000256" key="3">
    <source>
        <dbReference type="ARBA" id="ARBA00022692"/>
    </source>
</evidence>
<evidence type="ECO:0000256" key="1">
    <source>
        <dbReference type="ARBA" id="ARBA00004141"/>
    </source>
</evidence>
<comment type="similarity">
    <text evidence="2">Belongs to the TMEM19 family.</text>
</comment>
<dbReference type="EMBL" id="JAGVWC010000012">
    <property type="protein sequence ID" value="MBS3062147.1"/>
    <property type="molecule type" value="Genomic_DNA"/>
</dbReference>
<feature type="transmembrane region" description="Helical" evidence="6">
    <location>
        <begin position="206"/>
        <end position="224"/>
    </location>
</feature>
<dbReference type="AlphaFoldDB" id="A0A8T4L689"/>
<evidence type="ECO:0000256" key="6">
    <source>
        <dbReference type="SAM" id="Phobius"/>
    </source>
</evidence>
<gene>
    <name evidence="7" type="ORF">J4215_06200</name>
</gene>
<evidence type="ECO:0000256" key="2">
    <source>
        <dbReference type="ARBA" id="ARBA00009012"/>
    </source>
</evidence>
<feature type="transmembrane region" description="Helical" evidence="6">
    <location>
        <begin position="85"/>
        <end position="108"/>
    </location>
</feature>
<feature type="transmembrane region" description="Helical" evidence="6">
    <location>
        <begin position="145"/>
        <end position="167"/>
    </location>
</feature>